<feature type="compositionally biased region" description="Polar residues" evidence="2">
    <location>
        <begin position="226"/>
        <end position="239"/>
    </location>
</feature>
<comment type="caution">
    <text evidence="3">The sequence shown here is derived from an EMBL/GenBank/DDBJ whole genome shotgun (WGS) entry which is preliminary data.</text>
</comment>
<feature type="compositionally biased region" description="Low complexity" evidence="2">
    <location>
        <begin position="241"/>
        <end position="272"/>
    </location>
</feature>
<feature type="coiled-coil region" evidence="1">
    <location>
        <begin position="563"/>
        <end position="649"/>
    </location>
</feature>
<feature type="compositionally biased region" description="Basic residues" evidence="2">
    <location>
        <begin position="158"/>
        <end position="168"/>
    </location>
</feature>
<evidence type="ECO:0000256" key="2">
    <source>
        <dbReference type="SAM" id="MobiDB-lite"/>
    </source>
</evidence>
<dbReference type="OrthoDB" id="2749714at2759"/>
<feature type="compositionally biased region" description="Low complexity" evidence="2">
    <location>
        <begin position="296"/>
        <end position="313"/>
    </location>
</feature>
<evidence type="ECO:0000256" key="1">
    <source>
        <dbReference type="SAM" id="Coils"/>
    </source>
</evidence>
<dbReference type="EMBL" id="MNAD01000453">
    <property type="protein sequence ID" value="OJT12702.1"/>
    <property type="molecule type" value="Genomic_DNA"/>
</dbReference>
<organism evidence="3 4">
    <name type="scientific">Trametes pubescens</name>
    <name type="common">White-rot fungus</name>
    <dbReference type="NCBI Taxonomy" id="154538"/>
    <lineage>
        <taxon>Eukaryota</taxon>
        <taxon>Fungi</taxon>
        <taxon>Dikarya</taxon>
        <taxon>Basidiomycota</taxon>
        <taxon>Agaricomycotina</taxon>
        <taxon>Agaricomycetes</taxon>
        <taxon>Polyporales</taxon>
        <taxon>Polyporaceae</taxon>
        <taxon>Trametes</taxon>
    </lineage>
</organism>
<evidence type="ECO:0008006" key="5">
    <source>
        <dbReference type="Google" id="ProtNLM"/>
    </source>
</evidence>
<feature type="region of interest" description="Disordered" evidence="2">
    <location>
        <begin position="296"/>
        <end position="319"/>
    </location>
</feature>
<sequence>MEVKRVDVDDADATYDAKEVDHEACHEGARAQSAQWFDSNGRPFKRLDGGLGCPRGGKCYFAHPTDLEPWQKAKPGGEPPLHYLTDDEYRLIMGRHRSPMRGGFHPGPRPRSPSPGRRRSPPRRFISRERDMPSLASRIRGRSASREREARRLAPRSSRSRSPGRGRLQRATPPPPRGPRVSMGGPAPEGPRGGSMRSPVVFPKVEPDVAMRDAARPATYRREDSVASSHHPAQQNTPSRAPANHAAHATAPTQAQPGNATSSAASAATTQSSQPDAIKTLLESSALQWEQISSAVAAASSVPSTKSKATSPSGEGLSEDRAKIWSNRIELLAAATRVHNECRSMENDVRDYKQLVDSFSYQSLPAEDRTVIEGHMHTLQAQLTEKSEEMKKALSQLAEAQFWPTYGDSSSTAPQVAGQEITKHVQGLKVSVSQLQSLFTAVGTHWESVAKSLQSNRLSNIGNHAMDTSGAPQGVGQSNALIAEVIVPKELEKIRNTIASFDVRLKAVENAAAESTEVVVEQIDALVAENVQALMLAATGSVQASPPPPRPANVMTAQQRKMLETLQQNASVTQQHVQQLSQKVKEMATENEQLQGENAHLHAENVQLRQQLSESMNIQQPAGSESAKLDQMQSEMRALNAAVVAYLAQRPASTPTLPSTDILAEQITASLPRVIAPELQGLREQIQETIRTQQSQYLKELSLNVSSTRQSVEDIRALMEKIPNQASTPTASDSPTNGNEMNGEVTPVEQ</sequence>
<feature type="region of interest" description="Disordered" evidence="2">
    <location>
        <begin position="97"/>
        <end position="272"/>
    </location>
</feature>
<keyword evidence="4" id="KW-1185">Reference proteome</keyword>
<proteinExistence type="predicted"/>
<gene>
    <name evidence="3" type="ORF">TRAPUB_10730</name>
</gene>
<evidence type="ECO:0000313" key="4">
    <source>
        <dbReference type="Proteomes" id="UP000184267"/>
    </source>
</evidence>
<protein>
    <recommendedName>
        <fullName evidence="5">C3H1-type domain-containing protein</fullName>
    </recommendedName>
</protein>
<name>A0A1M2VYW5_TRAPU</name>
<dbReference type="OMA" id="NIGNHAM"/>
<dbReference type="AlphaFoldDB" id="A0A1M2VYW5"/>
<evidence type="ECO:0000313" key="3">
    <source>
        <dbReference type="EMBL" id="OJT12702.1"/>
    </source>
</evidence>
<reference evidence="3 4" key="1">
    <citation type="submission" date="2016-10" db="EMBL/GenBank/DDBJ databases">
        <title>Genome sequence of the basidiomycete white-rot fungus Trametes pubescens.</title>
        <authorList>
            <person name="Makela M.R."/>
            <person name="Granchi Z."/>
            <person name="Peng M."/>
            <person name="De Vries R.P."/>
            <person name="Grigoriev I."/>
            <person name="Riley R."/>
            <person name="Hilden K."/>
        </authorList>
    </citation>
    <scope>NUCLEOTIDE SEQUENCE [LARGE SCALE GENOMIC DNA]</scope>
    <source>
        <strain evidence="3 4">FBCC735</strain>
    </source>
</reference>
<feature type="compositionally biased region" description="Polar residues" evidence="2">
    <location>
        <begin position="724"/>
        <end position="740"/>
    </location>
</feature>
<dbReference type="STRING" id="154538.A0A1M2VYW5"/>
<feature type="region of interest" description="Disordered" evidence="2">
    <location>
        <begin position="721"/>
        <end position="750"/>
    </location>
</feature>
<dbReference type="Proteomes" id="UP000184267">
    <property type="component" value="Unassembled WGS sequence"/>
</dbReference>
<accession>A0A1M2VYW5</accession>
<keyword evidence="1" id="KW-0175">Coiled coil</keyword>
<feature type="compositionally biased region" description="Basic and acidic residues" evidence="2">
    <location>
        <begin position="205"/>
        <end position="225"/>
    </location>
</feature>